<keyword evidence="1 7" id="KW-0489">Methyltransferase</keyword>
<dbReference type="InterPro" id="IPR036388">
    <property type="entry name" value="WH-like_DNA-bd_sf"/>
</dbReference>
<sequence>MIDITQLIEAIAQCNRDVQDGKPGAKERLLPLTYQLSASVETPSQTIWRTFFSDPIKAATTRAAVDLNMFEQLKTAKGTPKTAAELAEPSKASAALVRRLAAYLVSVSIIGETGADQYISTPLSDAFTEAKFRGGVIYGHDVVAKSSWQIPDYLKKRGYENPSNPVDAPLQDAFGTKEHFFPYISASPLLIKSFNDFMGAYRLGKQPWNEFYPIQERLLSDSTTDSTVLVDVGGSLGHDLIDTLKKFPQLKGRLVLQDRAEVIGSIKELTEGIEKQAHDFFTPQQVQAKAFYLHSVLHDWDDESCISILQNLIPAMSKGSKVLINDLLVPDQDPNWSVTTMDLAMMALGSVKERTESEWKSLVARAGLKVTGIFTSFDPSSECIIEAELP</sequence>
<dbReference type="SUPFAM" id="SSF53335">
    <property type="entry name" value="S-adenosyl-L-methionine-dependent methyltransferases"/>
    <property type="match status" value="1"/>
</dbReference>
<evidence type="ECO:0000259" key="5">
    <source>
        <dbReference type="Pfam" id="PF00891"/>
    </source>
</evidence>
<dbReference type="SUPFAM" id="SSF46785">
    <property type="entry name" value="Winged helix' DNA-binding domain"/>
    <property type="match status" value="1"/>
</dbReference>
<evidence type="ECO:0000313" key="8">
    <source>
        <dbReference type="Proteomes" id="UP000308133"/>
    </source>
</evidence>
<dbReference type="Gene3D" id="1.10.10.10">
    <property type="entry name" value="Winged helix-like DNA-binding domain superfamily/Winged helix DNA-binding domain"/>
    <property type="match status" value="1"/>
</dbReference>
<gene>
    <name evidence="7" type="ORF">C1H76_9115</name>
</gene>
<dbReference type="GO" id="GO:0046983">
    <property type="term" value="F:protein dimerization activity"/>
    <property type="evidence" value="ECO:0007669"/>
    <property type="project" value="InterPro"/>
</dbReference>
<dbReference type="InterPro" id="IPR029063">
    <property type="entry name" value="SAM-dependent_MTases_sf"/>
</dbReference>
<dbReference type="EMBL" id="PTQR01000128">
    <property type="protein sequence ID" value="TKX18327.1"/>
    <property type="molecule type" value="Genomic_DNA"/>
</dbReference>
<dbReference type="InterPro" id="IPR001077">
    <property type="entry name" value="COMT_C"/>
</dbReference>
<evidence type="ECO:0000256" key="2">
    <source>
        <dbReference type="ARBA" id="ARBA00022679"/>
    </source>
</evidence>
<accession>A0A4U7ATL1</accession>
<dbReference type="PANTHER" id="PTHR43712:SF1">
    <property type="entry name" value="HYPOTHETICAL O-METHYLTRANSFERASE (EUROFUNG)-RELATED"/>
    <property type="match status" value="1"/>
</dbReference>
<dbReference type="PROSITE" id="PS51683">
    <property type="entry name" value="SAM_OMT_II"/>
    <property type="match status" value="1"/>
</dbReference>
<dbReference type="Proteomes" id="UP000308133">
    <property type="component" value="Unassembled WGS sequence"/>
</dbReference>
<dbReference type="Pfam" id="PF00891">
    <property type="entry name" value="Methyltransf_2"/>
    <property type="match status" value="1"/>
</dbReference>
<reference evidence="7 8" key="1">
    <citation type="submission" date="2018-02" db="EMBL/GenBank/DDBJ databases">
        <title>Draft genome sequences of Elsinoe sp., causing black scab on jojoba.</title>
        <authorList>
            <person name="Stodart B."/>
            <person name="Jeffress S."/>
            <person name="Ash G."/>
            <person name="Arun Chinnappa K."/>
        </authorList>
    </citation>
    <scope>NUCLEOTIDE SEQUENCE [LARGE SCALE GENOMIC DNA]</scope>
    <source>
        <strain evidence="7 8">Hillstone_2</strain>
    </source>
</reference>
<feature type="domain" description="O-methyltransferase C-terminal" evidence="5">
    <location>
        <begin position="226"/>
        <end position="368"/>
    </location>
</feature>
<evidence type="ECO:0000256" key="1">
    <source>
        <dbReference type="ARBA" id="ARBA00022603"/>
    </source>
</evidence>
<dbReference type="PANTHER" id="PTHR43712">
    <property type="entry name" value="PUTATIVE (AFU_ORTHOLOGUE AFUA_4G14580)-RELATED"/>
    <property type="match status" value="1"/>
</dbReference>
<dbReference type="PIRSF" id="PIRSF005739">
    <property type="entry name" value="O-mtase"/>
    <property type="match status" value="1"/>
</dbReference>
<dbReference type="Gene3D" id="3.40.50.150">
    <property type="entry name" value="Vaccinia Virus protein VP39"/>
    <property type="match status" value="1"/>
</dbReference>
<evidence type="ECO:0000256" key="4">
    <source>
        <dbReference type="PIRSR" id="PIRSR005739-1"/>
    </source>
</evidence>
<name>A0A4U7ATL1_9PEZI</name>
<protein>
    <submittedName>
        <fullName evidence="7">O-methyltransferase-like protein 13</fullName>
    </submittedName>
</protein>
<keyword evidence="3" id="KW-0949">S-adenosyl-L-methionine</keyword>
<dbReference type="GO" id="GO:0008171">
    <property type="term" value="F:O-methyltransferase activity"/>
    <property type="evidence" value="ECO:0007669"/>
    <property type="project" value="InterPro"/>
</dbReference>
<dbReference type="GO" id="GO:0032259">
    <property type="term" value="P:methylation"/>
    <property type="evidence" value="ECO:0007669"/>
    <property type="project" value="UniProtKB-KW"/>
</dbReference>
<feature type="active site" description="Proton acceptor" evidence="4">
    <location>
        <position position="298"/>
    </location>
</feature>
<proteinExistence type="predicted"/>
<comment type="caution">
    <text evidence="7">The sequence shown here is derived from an EMBL/GenBank/DDBJ whole genome shotgun (WGS) entry which is preliminary data.</text>
</comment>
<keyword evidence="2 7" id="KW-0808">Transferase</keyword>
<dbReference type="InterPro" id="IPR016461">
    <property type="entry name" value="COMT-like"/>
</dbReference>
<evidence type="ECO:0000256" key="3">
    <source>
        <dbReference type="ARBA" id="ARBA00022691"/>
    </source>
</evidence>
<dbReference type="Pfam" id="PF08100">
    <property type="entry name" value="Dimerisation"/>
    <property type="match status" value="1"/>
</dbReference>
<feature type="domain" description="O-methyltransferase dimerisation" evidence="6">
    <location>
        <begin position="61"/>
        <end position="128"/>
    </location>
</feature>
<organism evidence="7 8">
    <name type="scientific">Elsinoe australis</name>
    <dbReference type="NCBI Taxonomy" id="40998"/>
    <lineage>
        <taxon>Eukaryota</taxon>
        <taxon>Fungi</taxon>
        <taxon>Dikarya</taxon>
        <taxon>Ascomycota</taxon>
        <taxon>Pezizomycotina</taxon>
        <taxon>Dothideomycetes</taxon>
        <taxon>Dothideomycetidae</taxon>
        <taxon>Myriangiales</taxon>
        <taxon>Elsinoaceae</taxon>
        <taxon>Elsinoe</taxon>
    </lineage>
</organism>
<dbReference type="InterPro" id="IPR012967">
    <property type="entry name" value="COMT_dimerisation"/>
</dbReference>
<evidence type="ECO:0000313" key="7">
    <source>
        <dbReference type="EMBL" id="TKX18327.1"/>
    </source>
</evidence>
<evidence type="ECO:0000259" key="6">
    <source>
        <dbReference type="Pfam" id="PF08100"/>
    </source>
</evidence>
<dbReference type="InterPro" id="IPR036390">
    <property type="entry name" value="WH_DNA-bd_sf"/>
</dbReference>
<dbReference type="AlphaFoldDB" id="A0A4U7ATL1"/>